<reference evidence="5" key="1">
    <citation type="submission" date="2016-04" db="EMBL/GenBank/DDBJ databases">
        <authorList>
            <person name="Evans L.H."/>
            <person name="Alamgir A."/>
            <person name="Owens N."/>
            <person name="Weber N.D."/>
            <person name="Virtaneva K."/>
            <person name="Barbian K."/>
            <person name="Babar A."/>
            <person name="Rosenke K."/>
        </authorList>
    </citation>
    <scope>NUCLEOTIDE SEQUENCE</scope>
    <source>
        <strain evidence="5">86</strain>
    </source>
</reference>
<comment type="similarity">
    <text evidence="3">Belongs to the GCKR-like family. MurNAc-6-P etherase subfamily.</text>
</comment>
<gene>
    <name evidence="5" type="primary">yfeU</name>
    <name evidence="3" type="synonym">murQ</name>
    <name evidence="5" type="ORF">KL86CLO1_12578</name>
</gene>
<dbReference type="InterPro" id="IPR005486">
    <property type="entry name" value="Glucokinase_regulatory_CS"/>
</dbReference>
<keyword evidence="2 3" id="KW-0119">Carbohydrate metabolism</keyword>
<dbReference type="InterPro" id="IPR005488">
    <property type="entry name" value="Etherase_MurQ"/>
</dbReference>
<evidence type="ECO:0000313" key="5">
    <source>
        <dbReference type="EMBL" id="SBW09096.1"/>
    </source>
</evidence>
<comment type="catalytic activity">
    <reaction evidence="3">
        <text>N-acetyl-D-muramate 6-phosphate + H2O = N-acetyl-D-glucosamine 6-phosphate + (R)-lactate</text>
        <dbReference type="Rhea" id="RHEA:26410"/>
        <dbReference type="ChEBI" id="CHEBI:15377"/>
        <dbReference type="ChEBI" id="CHEBI:16004"/>
        <dbReference type="ChEBI" id="CHEBI:57513"/>
        <dbReference type="ChEBI" id="CHEBI:58722"/>
        <dbReference type="EC" id="4.2.1.126"/>
    </reaction>
</comment>
<dbReference type="NCBIfam" id="NF003915">
    <property type="entry name" value="PRK05441.1"/>
    <property type="match status" value="1"/>
</dbReference>
<dbReference type="GO" id="GO:0016803">
    <property type="term" value="F:ether hydrolase activity"/>
    <property type="evidence" value="ECO:0007669"/>
    <property type="project" value="TreeGrafter"/>
</dbReference>
<dbReference type="GO" id="GO:0097367">
    <property type="term" value="F:carbohydrate derivative binding"/>
    <property type="evidence" value="ECO:0007669"/>
    <property type="project" value="InterPro"/>
</dbReference>
<evidence type="ECO:0000256" key="1">
    <source>
        <dbReference type="ARBA" id="ARBA00023239"/>
    </source>
</evidence>
<comment type="function">
    <text evidence="3">Specifically catalyzes the cleavage of the D-lactyl ether substituent of MurNAc 6-phosphate, producing GlcNAc 6-phosphate and D-lactate.</text>
</comment>
<dbReference type="Pfam" id="PF22645">
    <property type="entry name" value="GKRP_SIS_N"/>
    <property type="match status" value="1"/>
</dbReference>
<dbReference type="GO" id="GO:0046348">
    <property type="term" value="P:amino sugar catabolic process"/>
    <property type="evidence" value="ECO:0007669"/>
    <property type="project" value="InterPro"/>
</dbReference>
<dbReference type="Gene3D" id="1.10.8.1080">
    <property type="match status" value="1"/>
</dbReference>
<feature type="domain" description="SIS" evidence="4">
    <location>
        <begin position="55"/>
        <end position="220"/>
    </location>
</feature>
<dbReference type="GO" id="GO:0097173">
    <property type="term" value="P:N-acetylmuramic acid catabolic process"/>
    <property type="evidence" value="ECO:0007669"/>
    <property type="project" value="UniProtKB-UniPathway"/>
</dbReference>
<evidence type="ECO:0000256" key="2">
    <source>
        <dbReference type="ARBA" id="ARBA00023277"/>
    </source>
</evidence>
<feature type="active site" evidence="3">
    <location>
        <position position="114"/>
    </location>
</feature>
<dbReference type="PROSITE" id="PS01272">
    <property type="entry name" value="GCKR"/>
    <property type="match status" value="1"/>
</dbReference>
<dbReference type="NCBIfam" id="NF009222">
    <property type="entry name" value="PRK12570.1"/>
    <property type="match status" value="1"/>
</dbReference>
<dbReference type="GO" id="GO:0016835">
    <property type="term" value="F:carbon-oxygen lyase activity"/>
    <property type="evidence" value="ECO:0007669"/>
    <property type="project" value="UniProtKB-UniRule"/>
</dbReference>
<dbReference type="PANTHER" id="PTHR10088">
    <property type="entry name" value="GLUCOKINASE REGULATORY PROTEIN"/>
    <property type="match status" value="1"/>
</dbReference>
<dbReference type="AlphaFoldDB" id="A0A212KBP3"/>
<dbReference type="HAMAP" id="MF_00068">
    <property type="entry name" value="MurQ"/>
    <property type="match status" value="1"/>
</dbReference>
<dbReference type="Gene3D" id="3.40.50.10490">
    <property type="entry name" value="Glucose-6-phosphate isomerase like protein, domain 1"/>
    <property type="match status" value="1"/>
</dbReference>
<comment type="pathway">
    <text evidence="3">Amino-sugar metabolism; N-acetylmuramate degradation.</text>
</comment>
<keyword evidence="1 3" id="KW-0456">Lyase</keyword>
<feature type="active site" description="Proton donor" evidence="3">
    <location>
        <position position="83"/>
    </location>
</feature>
<dbReference type="PROSITE" id="PS51464">
    <property type="entry name" value="SIS"/>
    <property type="match status" value="1"/>
</dbReference>
<dbReference type="InterPro" id="IPR046348">
    <property type="entry name" value="SIS_dom_sf"/>
</dbReference>
<dbReference type="FunFam" id="3.40.50.10490:FF:000014">
    <property type="entry name" value="N-acetylmuramic acid 6-phosphate etherase"/>
    <property type="match status" value="1"/>
</dbReference>
<sequence length="304" mass="32372">MNMKALPTEQRNTDTVQIDEVSTLEMLHMINNEDKKVPFCVEKHLGEIATAIDAIAEKFAAGGRIIYCGAGTSGRMGFMDSAECPPTYGTPKERVVSLLAGGLAAIGQAKEDAEDHPELGVEDMKGIGFTKDDVLVGIAASGRTPYVIGALKYAKELGAVTVSISCNEDKNSPINAMVDYPIGIYAGPEAITGSTRMKAGTVQKLVLNMLSTGVMVKTGKVYSNLMVNVRLNNEKLVQRAKGIVAEITGAANSEIERLFVQTGSDVPLTIFMLLTGLSEAEARALLAKEHGHIKNALAAYHCAK</sequence>
<evidence type="ECO:0000256" key="3">
    <source>
        <dbReference type="HAMAP-Rule" id="MF_00068"/>
    </source>
</evidence>
<dbReference type="SUPFAM" id="SSF53697">
    <property type="entry name" value="SIS domain"/>
    <property type="match status" value="1"/>
</dbReference>
<evidence type="ECO:0000259" key="4">
    <source>
        <dbReference type="PROSITE" id="PS51464"/>
    </source>
</evidence>
<accession>A0A212KBP3</accession>
<proteinExistence type="inferred from homology"/>
<dbReference type="PANTHER" id="PTHR10088:SF4">
    <property type="entry name" value="GLUCOKINASE REGULATORY PROTEIN"/>
    <property type="match status" value="1"/>
</dbReference>
<comment type="subunit">
    <text evidence="3">Homodimer.</text>
</comment>
<dbReference type="EMBL" id="FLUN01000001">
    <property type="protein sequence ID" value="SBW09096.1"/>
    <property type="molecule type" value="Genomic_DNA"/>
</dbReference>
<organism evidence="5">
    <name type="scientific">uncultured Eubacteriales bacterium</name>
    <dbReference type="NCBI Taxonomy" id="172733"/>
    <lineage>
        <taxon>Bacteria</taxon>
        <taxon>Bacillati</taxon>
        <taxon>Bacillota</taxon>
        <taxon>Clostridia</taxon>
        <taxon>Eubacteriales</taxon>
        <taxon>environmental samples</taxon>
    </lineage>
</organism>
<dbReference type="InterPro" id="IPR001347">
    <property type="entry name" value="SIS_dom"/>
</dbReference>
<protein>
    <recommendedName>
        <fullName evidence="3">N-acetylmuramic acid 6-phosphate etherase</fullName>
        <shortName evidence="3">MurNAc-6-P etherase</shortName>
        <ecNumber evidence="3">4.2.1.126</ecNumber>
    </recommendedName>
    <alternativeName>
        <fullName evidence="3">N-acetylmuramic acid 6-phosphate hydrolase</fullName>
    </alternativeName>
    <alternativeName>
        <fullName evidence="3">N-acetylmuramic acid 6-phosphate lyase</fullName>
    </alternativeName>
</protein>
<dbReference type="EC" id="4.2.1.126" evidence="3"/>
<comment type="miscellaneous">
    <text evidence="3">A lyase-type mechanism (elimination/hydration) is suggested for the cleavage of the lactyl ether bond of MurNAc 6-phosphate, with the formation of an alpha,beta-unsaturated aldehyde intermediate with (E)-stereochemistry, followed by the syn addition of water to give product.</text>
</comment>
<dbReference type="GO" id="GO:0009254">
    <property type="term" value="P:peptidoglycan turnover"/>
    <property type="evidence" value="ECO:0007669"/>
    <property type="project" value="TreeGrafter"/>
</dbReference>
<name>A0A212KBP3_9FIRM</name>
<dbReference type="UniPathway" id="UPA00342"/>
<dbReference type="InterPro" id="IPR040190">
    <property type="entry name" value="MURQ/GCKR"/>
</dbReference>
<dbReference type="NCBIfam" id="TIGR00274">
    <property type="entry name" value="N-acetylmuramic acid 6-phosphate etherase"/>
    <property type="match status" value="1"/>
</dbReference>
<dbReference type="CDD" id="cd05007">
    <property type="entry name" value="SIS_Etherase"/>
    <property type="match status" value="1"/>
</dbReference>